<dbReference type="Proteomes" id="UP000218160">
    <property type="component" value="Chromosome 1"/>
</dbReference>
<feature type="transmembrane region" description="Helical" evidence="8">
    <location>
        <begin position="25"/>
        <end position="48"/>
    </location>
</feature>
<dbReference type="OrthoDB" id="9808461at2"/>
<keyword evidence="5 8" id="KW-0812">Transmembrane</keyword>
<evidence type="ECO:0000259" key="10">
    <source>
        <dbReference type="Pfam" id="PF12704"/>
    </source>
</evidence>
<evidence type="ECO:0000256" key="4">
    <source>
        <dbReference type="ARBA" id="ARBA00022475"/>
    </source>
</evidence>
<dbReference type="KEGG" id="elux:BTN50_0049"/>
<evidence type="ECO:0000256" key="3">
    <source>
        <dbReference type="ARBA" id="ARBA00022448"/>
    </source>
</evidence>
<dbReference type="GO" id="GO:0098797">
    <property type="term" value="C:plasma membrane protein complex"/>
    <property type="evidence" value="ECO:0007669"/>
    <property type="project" value="TreeGrafter"/>
</dbReference>
<keyword evidence="3" id="KW-0813">Transport</keyword>
<protein>
    <submittedName>
        <fullName evidence="11">Lipoprotein releasing system transmembrane protein LolC</fullName>
    </submittedName>
</protein>
<evidence type="ECO:0000256" key="8">
    <source>
        <dbReference type="SAM" id="Phobius"/>
    </source>
</evidence>
<organism evidence="11 12">
    <name type="scientific">Candidatus Enterovibrio altilux</name>
    <dbReference type="NCBI Taxonomy" id="1927128"/>
    <lineage>
        <taxon>Bacteria</taxon>
        <taxon>Pseudomonadati</taxon>
        <taxon>Pseudomonadota</taxon>
        <taxon>Gammaproteobacteria</taxon>
        <taxon>Vibrionales</taxon>
        <taxon>Vibrionaceae</taxon>
        <taxon>Enterovibrio</taxon>
    </lineage>
</organism>
<keyword evidence="12" id="KW-1185">Reference proteome</keyword>
<dbReference type="GO" id="GO:0044874">
    <property type="term" value="P:lipoprotein localization to outer membrane"/>
    <property type="evidence" value="ECO:0007669"/>
    <property type="project" value="TreeGrafter"/>
</dbReference>
<evidence type="ECO:0000259" key="9">
    <source>
        <dbReference type="Pfam" id="PF02687"/>
    </source>
</evidence>
<dbReference type="InterPro" id="IPR025857">
    <property type="entry name" value="MacB_PCD"/>
</dbReference>
<evidence type="ECO:0000313" key="12">
    <source>
        <dbReference type="Proteomes" id="UP000218160"/>
    </source>
</evidence>
<feature type="domain" description="ABC3 transporter permease C-terminal" evidence="9">
    <location>
        <begin position="266"/>
        <end position="389"/>
    </location>
</feature>
<dbReference type="PANTHER" id="PTHR30489:SF8">
    <property type="entry name" value="LIPOPROTEIN-RELEASING SYSTEM TRANSMEMBRANE PROTEIN LOLC"/>
    <property type="match status" value="1"/>
</dbReference>
<comment type="subcellular location">
    <subcellularLocation>
        <location evidence="1">Cell membrane</location>
        <topology evidence="1">Multi-pass membrane protein</topology>
    </subcellularLocation>
</comment>
<name>A0A291B6H0_9GAMM</name>
<feature type="transmembrane region" description="Helical" evidence="8">
    <location>
        <begin position="266"/>
        <end position="287"/>
    </location>
</feature>
<dbReference type="NCBIfam" id="TIGR02212">
    <property type="entry name" value="lolCE"/>
    <property type="match status" value="1"/>
</dbReference>
<reference evidence="12" key="1">
    <citation type="submission" date="2017-04" db="EMBL/GenBank/DDBJ databases">
        <title>Genome evolution of the luminous symbionts of deep sea anglerfish.</title>
        <authorList>
            <person name="Hendry T.A."/>
        </authorList>
    </citation>
    <scope>NUCLEOTIDE SEQUENCE [LARGE SCALE GENOMIC DNA]</scope>
</reference>
<dbReference type="PANTHER" id="PTHR30489">
    <property type="entry name" value="LIPOPROTEIN-RELEASING SYSTEM TRANSMEMBRANE PROTEIN LOLE"/>
    <property type="match status" value="1"/>
</dbReference>
<keyword evidence="6 8" id="KW-1133">Transmembrane helix</keyword>
<dbReference type="Pfam" id="PF02687">
    <property type="entry name" value="FtsX"/>
    <property type="match status" value="1"/>
</dbReference>
<feature type="transmembrane region" description="Helical" evidence="8">
    <location>
        <begin position="364"/>
        <end position="384"/>
    </location>
</feature>
<feature type="domain" description="MacB-like periplasmic core" evidence="10">
    <location>
        <begin position="29"/>
        <end position="205"/>
    </location>
</feature>
<accession>A0A291B6H0</accession>
<dbReference type="InterPro" id="IPR051447">
    <property type="entry name" value="Lipoprotein-release_system"/>
</dbReference>
<comment type="similarity">
    <text evidence="2">Belongs to the ABC-4 integral membrane protein family. LolC/E subfamily.</text>
</comment>
<keyword evidence="11" id="KW-0449">Lipoprotein</keyword>
<evidence type="ECO:0000313" key="11">
    <source>
        <dbReference type="EMBL" id="ATF08596.1"/>
    </source>
</evidence>
<evidence type="ECO:0000256" key="2">
    <source>
        <dbReference type="ARBA" id="ARBA00005236"/>
    </source>
</evidence>
<dbReference type="EMBL" id="CP020660">
    <property type="protein sequence ID" value="ATF08596.1"/>
    <property type="molecule type" value="Genomic_DNA"/>
</dbReference>
<feature type="transmembrane region" description="Helical" evidence="8">
    <location>
        <begin position="307"/>
        <end position="337"/>
    </location>
</feature>
<gene>
    <name evidence="11" type="ORF">BTN50_0049</name>
</gene>
<evidence type="ECO:0000256" key="5">
    <source>
        <dbReference type="ARBA" id="ARBA00022692"/>
    </source>
</evidence>
<evidence type="ECO:0000256" key="7">
    <source>
        <dbReference type="ARBA" id="ARBA00023136"/>
    </source>
</evidence>
<dbReference type="InterPro" id="IPR003838">
    <property type="entry name" value="ABC3_permease_C"/>
</dbReference>
<dbReference type="InterPro" id="IPR011925">
    <property type="entry name" value="LolCE_TM"/>
</dbReference>
<evidence type="ECO:0000256" key="6">
    <source>
        <dbReference type="ARBA" id="ARBA00022989"/>
    </source>
</evidence>
<dbReference type="GO" id="GO:0042953">
    <property type="term" value="P:lipoprotein transport"/>
    <property type="evidence" value="ECO:0007669"/>
    <property type="project" value="InterPro"/>
</dbReference>
<evidence type="ECO:0000256" key="1">
    <source>
        <dbReference type="ARBA" id="ARBA00004651"/>
    </source>
</evidence>
<proteinExistence type="inferred from homology"/>
<keyword evidence="4" id="KW-1003">Cell membrane</keyword>
<sequence length="398" mass="43129">MFHPLPVFIGLRYLQGHSGDKFGRFISYMSTAGIAIGVMSLITVLSVMNGFEGQLKTRILSILPQAIIAGDANFTPDINTILKWDGIVGTAPVVSTDVIVQSIASLGVGRLLGIDPQCVEPVRQFMVLGSVDALTAGSYKLVVGQQTAKQLDISLDEKVRVIITSASQFTPIGRIPSQRNFTIAGIYDTATGVDEQVMFANINDVGRLMRLPYTQPVDLRLFIDDPFDVPALKVKAESLGYEWSDWRELHGELFQAIKMEKNMMGLMLSLIILVATFNIISALVMVVMEKQSEVAILKTQGMKQSAIVYLFIVQGASSSIIGAILGGIAGTIVALNVNGIMSIMNIRLLGNSLPLPVIVKYEQIILVVVSTIVLSLVATLFPSINAASIRPADTLRYE</sequence>
<keyword evidence="7 8" id="KW-0472">Membrane</keyword>
<dbReference type="AlphaFoldDB" id="A0A291B6H0"/>
<dbReference type="RefSeq" id="WP_096618596.1">
    <property type="nucleotide sequence ID" value="NZ_CP020660.1"/>
</dbReference>
<dbReference type="Pfam" id="PF12704">
    <property type="entry name" value="MacB_PCD"/>
    <property type="match status" value="1"/>
</dbReference>